<dbReference type="InterPro" id="IPR014716">
    <property type="entry name" value="Fibrinogen_a/b/g_C_1"/>
</dbReference>
<feature type="disulfide bond" evidence="5">
    <location>
        <begin position="956"/>
        <end position="965"/>
    </location>
</feature>
<feature type="domain" description="EGF-like" evidence="6">
    <location>
        <begin position="251"/>
        <end position="289"/>
    </location>
</feature>
<keyword evidence="3" id="KW-0106">Calcium</keyword>
<dbReference type="SUPFAM" id="SSF57196">
    <property type="entry name" value="EGF/Laminin"/>
    <property type="match status" value="3"/>
</dbReference>
<dbReference type="PANTHER" id="PTHR16146:SF46">
    <property type="entry name" value="INTELECTIN-1A-RELATED"/>
    <property type="match status" value="1"/>
</dbReference>
<gene>
    <name evidence="8" type="ORF">PMEA_00016346</name>
</gene>
<dbReference type="PROSITE" id="PS00022">
    <property type="entry name" value="EGF_1"/>
    <property type="match status" value="3"/>
</dbReference>
<evidence type="ECO:0000259" key="6">
    <source>
        <dbReference type="PROSITE" id="PS50026"/>
    </source>
</evidence>
<feature type="disulfide bond" evidence="5">
    <location>
        <begin position="597"/>
        <end position="606"/>
    </location>
</feature>
<dbReference type="CDD" id="cd00054">
    <property type="entry name" value="EGF_CA"/>
    <property type="match status" value="2"/>
</dbReference>
<dbReference type="GO" id="GO:0070492">
    <property type="term" value="F:oligosaccharide binding"/>
    <property type="evidence" value="ECO:0007669"/>
    <property type="project" value="TreeGrafter"/>
</dbReference>
<dbReference type="PROSITE" id="PS50026">
    <property type="entry name" value="EGF_3"/>
    <property type="match status" value="3"/>
</dbReference>
<dbReference type="InterPro" id="IPR000742">
    <property type="entry name" value="EGF"/>
</dbReference>
<dbReference type="EMBL" id="CALNXJ010000003">
    <property type="protein sequence ID" value="CAH3035584.1"/>
    <property type="molecule type" value="Genomic_DNA"/>
</dbReference>
<evidence type="ECO:0000256" key="3">
    <source>
        <dbReference type="ARBA" id="ARBA00022837"/>
    </source>
</evidence>
<proteinExistence type="predicted"/>
<dbReference type="InterPro" id="IPR003609">
    <property type="entry name" value="Pan_app"/>
</dbReference>
<reference evidence="8 9" key="1">
    <citation type="submission" date="2022-05" db="EMBL/GenBank/DDBJ databases">
        <authorList>
            <consortium name="Genoscope - CEA"/>
            <person name="William W."/>
        </authorList>
    </citation>
    <scope>NUCLEOTIDE SEQUENCE [LARGE SCALE GENOMIC DNA]</scope>
</reference>
<evidence type="ECO:0000256" key="4">
    <source>
        <dbReference type="ARBA" id="ARBA00023157"/>
    </source>
</evidence>
<dbReference type="Gene3D" id="3.90.215.10">
    <property type="entry name" value="Gamma Fibrinogen, chain A, domain 1"/>
    <property type="match status" value="4"/>
</dbReference>
<dbReference type="PANTHER" id="PTHR16146">
    <property type="entry name" value="INTELECTIN"/>
    <property type="match status" value="1"/>
</dbReference>
<feature type="disulfide bond" evidence="5">
    <location>
        <begin position="578"/>
        <end position="595"/>
    </location>
</feature>
<organism evidence="8 9">
    <name type="scientific">Pocillopora meandrina</name>
    <dbReference type="NCBI Taxonomy" id="46732"/>
    <lineage>
        <taxon>Eukaryota</taxon>
        <taxon>Metazoa</taxon>
        <taxon>Cnidaria</taxon>
        <taxon>Anthozoa</taxon>
        <taxon>Hexacorallia</taxon>
        <taxon>Scleractinia</taxon>
        <taxon>Astrocoeniina</taxon>
        <taxon>Pocilloporidae</taxon>
        <taxon>Pocillopora</taxon>
    </lineage>
</organism>
<name>A0AAU9VVP1_9CNID</name>
<feature type="domain" description="EGF-like" evidence="6">
    <location>
        <begin position="928"/>
        <end position="966"/>
    </location>
</feature>
<evidence type="ECO:0000313" key="9">
    <source>
        <dbReference type="Proteomes" id="UP001159428"/>
    </source>
</evidence>
<evidence type="ECO:0000256" key="5">
    <source>
        <dbReference type="PROSITE-ProRule" id="PRU00076"/>
    </source>
</evidence>
<feature type="domain" description="Apple" evidence="7">
    <location>
        <begin position="171"/>
        <end position="255"/>
    </location>
</feature>
<sequence length="1499" mass="168865">MIFKYVGGLSSSPTGKALWQSSATSSENTIAALDTTTTFQRNYKNRLVKSWQTLNPQEVRVVLYTNGAEVIALKFNARGTSNMNWFTQNNLIQSPWTDLKSATTLKPFRINGYYGARNFEISARYAGCRNDAGWFVIGGPHCNWERFYPAPAILYSKKTHKITWNNNRDLCRSITFTKPREGYSFYGHVIKNLTTTTASSCKNLCTMESQCVSVNISPPLNGKVVCELSDSDHVQHPADLKLRESYIYRATQNYCSDKPCKNNGKCLNGFTEKKYVCECKSGYTGDNCEKVINDCSDALPSNGIVHIWNHGPELFRVYCDQTSDGGGWTMIFKVVRGISLPVVGDLWNSKATQSESISAALDTTNTFAGHVKNRVVMNWQKFNPKEARVVLYQNGTEAISLKFNASGSNNLNWFSQERLISSPWNDLKDATNITQFAIVALYFRFFDIALSRGGCGYDSGWLVIANYPGCMWEQRDTVSILFSTLDRAVTWMDYAVTANSDECRTILFKPVIKDKYLLHHIIKSVPAESEVGCELICYEDPDCVSYNYGPVLTEIPLCDLNNSTHLQVTSNPCRSSPCQKNSTCQSGFTSKGYWCVCPQGFGGENCDQVILPQNCSQAPKETGIYEISNHGSDSFPVYCDQKSDGGGWTMMFKYIGGNSSSPTADALWSSSDTLSENVIAALDTTSTYQGNYKNRIVQSWQTFNPQVVRVVLYTNGAEVMSMKFNARGTTNVDWFTQNNLLQSPWTDLKSAANIFPFRINGHYGARNFEISAKYAGCPNDAGWFMIGGPYCDWEKFHPVPAILYSKKTHNITWNNSQDDVGGAEVMVVYVLELCSMIPKVAWSQDECRAILFNPVTKDKYLLHHIIKTVPVEGEVNCKLICYEDPNCVSYNYGPVLSEIPLCDMNNSTHLQVTSVNFITRNGYSYRGIENPCGSSPCQKNSTCQAGFTSKGYRCVCPQGLGGENCDQVILTQNCSQAPKETGVYRISNHRSDSFPVYCDQTSDGGGWTMIFKYIGGDSSSTTGDTLWNWSDTLSENIIAALDTTSTYQGNYKNRIVQSWQTFNPREVRVVLYTNGAEAMSIKFNARGTTNVDWFTQNNLLQSPWTDLKNATNIYPFRINGYHSARSFEITAKYAGCPNDVGWFMIGGSVCEWERFHPVPAILYSKKTHKITWTKLPMEKEFKLFSVLLKNISKFFPHIYLIPCVGFLFNEILISCVVQLGNIQFVQLFICMTLCHVLHLDLFSVTGSVFNDTQDCLVTRLCPNSFAHDKYLTNFYLPFTQNSFTRRTTNKISTLTNKGIYQICRISNHRSDSFPVYCDQTSDGGGWTMIFEYIGEDSSSPTGKALWNWSDTLSENIIAALDTTSTYQGNYKNRIVQKLWQTFNPREVRVVLYTNGAEVMSMKFNARGTTNVDWFTQNNLLQSPWTDLKNATALKPFRINGHYGTRNFEITAKYAGCPNDVGWFIIGGPYCAWERFHPVPAILYSKKTHKITWNNSQDRN</sequence>
<feature type="disulfide bond" evidence="5">
    <location>
        <begin position="260"/>
        <end position="277"/>
    </location>
</feature>
<keyword evidence="9" id="KW-1185">Reference proteome</keyword>
<dbReference type="SUPFAM" id="SSF56496">
    <property type="entry name" value="Fibrinogen C-terminal domain-like"/>
    <property type="match status" value="4"/>
</dbReference>
<comment type="caution">
    <text evidence="8">The sequence shown here is derived from an EMBL/GenBank/DDBJ whole genome shotgun (WGS) entry which is preliminary data.</text>
</comment>
<dbReference type="PROSITE" id="PS01186">
    <property type="entry name" value="EGF_2"/>
    <property type="match status" value="2"/>
</dbReference>
<dbReference type="Gene3D" id="2.10.25.10">
    <property type="entry name" value="Laminin"/>
    <property type="match status" value="3"/>
</dbReference>
<dbReference type="SMART" id="SM00181">
    <property type="entry name" value="EGF"/>
    <property type="match status" value="3"/>
</dbReference>
<dbReference type="InterPro" id="IPR036056">
    <property type="entry name" value="Fibrinogen-like_C"/>
</dbReference>
<protein>
    <submittedName>
        <fullName evidence="8">Uncharacterized protein</fullName>
    </submittedName>
</protein>
<dbReference type="Pfam" id="PF00008">
    <property type="entry name" value="EGF"/>
    <property type="match status" value="1"/>
</dbReference>
<evidence type="ECO:0000313" key="8">
    <source>
        <dbReference type="EMBL" id="CAH3035584.1"/>
    </source>
</evidence>
<dbReference type="PROSITE" id="PS50948">
    <property type="entry name" value="PAN"/>
    <property type="match status" value="1"/>
</dbReference>
<dbReference type="Proteomes" id="UP001159428">
    <property type="component" value="Unassembled WGS sequence"/>
</dbReference>
<dbReference type="NCBIfam" id="NF040941">
    <property type="entry name" value="GGGWT_bact"/>
    <property type="match status" value="3"/>
</dbReference>
<feature type="disulfide bond" evidence="5">
    <location>
        <begin position="279"/>
        <end position="288"/>
    </location>
</feature>
<evidence type="ECO:0000256" key="1">
    <source>
        <dbReference type="ARBA" id="ARBA00022723"/>
    </source>
</evidence>
<comment type="caution">
    <text evidence="5">Lacks conserved residue(s) required for the propagation of feature annotation.</text>
</comment>
<dbReference type="GO" id="GO:0005615">
    <property type="term" value="C:extracellular space"/>
    <property type="evidence" value="ECO:0007669"/>
    <property type="project" value="TreeGrafter"/>
</dbReference>
<dbReference type="GO" id="GO:0046872">
    <property type="term" value="F:metal ion binding"/>
    <property type="evidence" value="ECO:0007669"/>
    <property type="project" value="UniProtKB-KW"/>
</dbReference>
<keyword evidence="1" id="KW-0479">Metal-binding</keyword>
<accession>A0AAU9VVP1</accession>
<evidence type="ECO:0000259" key="7">
    <source>
        <dbReference type="PROSITE" id="PS50948"/>
    </source>
</evidence>
<keyword evidence="5" id="KW-0245">EGF-like domain</keyword>
<feature type="domain" description="EGF-like" evidence="6">
    <location>
        <begin position="569"/>
        <end position="607"/>
    </location>
</feature>
<evidence type="ECO:0000256" key="2">
    <source>
        <dbReference type="ARBA" id="ARBA00022734"/>
    </source>
</evidence>
<feature type="disulfide bond" evidence="5">
    <location>
        <begin position="937"/>
        <end position="954"/>
    </location>
</feature>
<keyword evidence="4 5" id="KW-1015">Disulfide bond</keyword>
<keyword evidence="2" id="KW-0430">Lectin</keyword>